<proteinExistence type="predicted"/>
<dbReference type="Proteomes" id="UP000195602">
    <property type="component" value="Unassembled WGS sequence"/>
</dbReference>
<dbReference type="CDD" id="cd20558">
    <property type="entry name" value="CYCLIN_ScPCL7-like"/>
    <property type="match status" value="1"/>
</dbReference>
<protein>
    <recommendedName>
        <fullName evidence="3">Cyclin</fullName>
    </recommendedName>
</protein>
<accession>A0AA91Q0Y5</accession>
<comment type="caution">
    <text evidence="1">The sequence shown here is derived from an EMBL/GenBank/DDBJ whole genome shotgun (WGS) entry which is preliminary data.</text>
</comment>
<dbReference type="GO" id="GO:0016538">
    <property type="term" value="F:cyclin-dependent protein serine/threonine kinase regulator activity"/>
    <property type="evidence" value="ECO:0007669"/>
    <property type="project" value="TreeGrafter"/>
</dbReference>
<dbReference type="PANTHER" id="PTHR15615">
    <property type="match status" value="1"/>
</dbReference>
<dbReference type="AlphaFoldDB" id="A0AA91Q0Y5"/>
<evidence type="ECO:0000313" key="1">
    <source>
        <dbReference type="EMBL" id="OVF08742.1"/>
    </source>
</evidence>
<dbReference type="Gene3D" id="1.10.472.10">
    <property type="entry name" value="Cyclin-like"/>
    <property type="match status" value="1"/>
</dbReference>
<evidence type="ECO:0000313" key="2">
    <source>
        <dbReference type="Proteomes" id="UP000195602"/>
    </source>
</evidence>
<dbReference type="GO" id="GO:0005634">
    <property type="term" value="C:nucleus"/>
    <property type="evidence" value="ECO:0007669"/>
    <property type="project" value="TreeGrafter"/>
</dbReference>
<dbReference type="PANTHER" id="PTHR15615:SF122">
    <property type="entry name" value="CYCLIN"/>
    <property type="match status" value="1"/>
</dbReference>
<gene>
    <name evidence="1" type="ORF">A9F13_07g02145</name>
</gene>
<dbReference type="InterPro" id="IPR013922">
    <property type="entry name" value="Cyclin_PHO80-like"/>
</dbReference>
<dbReference type="Pfam" id="PF08613">
    <property type="entry name" value="Cyclin"/>
    <property type="match status" value="1"/>
</dbReference>
<dbReference type="KEGG" id="clus:A9F13_07g02145"/>
<dbReference type="GO" id="GO:0000307">
    <property type="term" value="C:cyclin-dependent protein kinase holoenzyme complex"/>
    <property type="evidence" value="ECO:0007669"/>
    <property type="project" value="UniProtKB-ARBA"/>
</dbReference>
<organism evidence="1 2">
    <name type="scientific">Clavispora lusitaniae</name>
    <name type="common">Candida lusitaniae</name>
    <dbReference type="NCBI Taxonomy" id="36911"/>
    <lineage>
        <taxon>Eukaryota</taxon>
        <taxon>Fungi</taxon>
        <taxon>Dikarya</taxon>
        <taxon>Ascomycota</taxon>
        <taxon>Saccharomycotina</taxon>
        <taxon>Pichiomycetes</taxon>
        <taxon>Metschnikowiaceae</taxon>
        <taxon>Clavispora</taxon>
    </lineage>
</organism>
<dbReference type="EMBL" id="LYUB02000007">
    <property type="protein sequence ID" value="OVF08742.1"/>
    <property type="molecule type" value="Genomic_DNA"/>
</dbReference>
<reference evidence="1 2" key="1">
    <citation type="submission" date="2017-04" db="EMBL/GenBank/DDBJ databases">
        <title>Draft genome of the yeast Clavispora lusitaniae type strain CBS 6936.</title>
        <authorList>
            <person name="Durrens P."/>
            <person name="Klopp C."/>
            <person name="Biteau N."/>
            <person name="Fitton-Ouhabi V."/>
            <person name="Dementhon K."/>
            <person name="Accoceberry I."/>
            <person name="Sherman D.J."/>
            <person name="Noel T."/>
        </authorList>
    </citation>
    <scope>NUCLEOTIDE SEQUENCE [LARGE SCALE GENOMIC DNA]</scope>
    <source>
        <strain evidence="1 2">CBS 6936</strain>
    </source>
</reference>
<dbReference type="GO" id="GO:0019901">
    <property type="term" value="F:protein kinase binding"/>
    <property type="evidence" value="ECO:0007669"/>
    <property type="project" value="InterPro"/>
</dbReference>
<evidence type="ECO:0008006" key="3">
    <source>
        <dbReference type="Google" id="ProtNLM"/>
    </source>
</evidence>
<sequence>MASTYSSKYVTDIPLKRPRETFVDDPHSLDEVSLNELEFDLANDIKDINRLQIFHAIAIFHATLQDLIKLSAHADLLCKFRQEQLDSYNIDVTDLSFSATSNVEEPSLPSDALAVDFSDTGVALADPDSYVSLSEAAKIGLDASALSPLRQSSDADMSDAVTPNGDEIDVAHEEFISTESLIQSTSLDQVADPITCHSNERVKSEALFYLRPNIQQQSEHLLKVFSLAKEPSVSIKDFLLRINKYSPSVSISVYIHCAYMLFKLCALYGAIPLTPLNVYRLIAASIRCSTKKLEDIYQKQRSFAQVVGVDLKDLCKFEISFLYLCNFKLIVSEYILNHFLTKNFLALRSFCKKHFPESSTEHNENATN</sequence>
<name>A0AA91Q0Y5_CLALS</name>